<reference evidence="1" key="1">
    <citation type="submission" date="2015-09" db="EMBL/GenBank/DDBJ databases">
        <title>Draft Genome Sequences of Two Novel Amoeba-resistant Intranuclear Bacteria, Candidatus Berkiella cookevillensis and Candidatus Berkiella aquae.</title>
        <authorList>
            <person name="Mehari Y.T."/>
            <person name="Arivett B.A."/>
            <person name="Farone A.L."/>
            <person name="Gunderson J.H."/>
            <person name="Farone M.B."/>
        </authorList>
    </citation>
    <scope>NUCLEOTIDE SEQUENCE [LARGE SCALE GENOMIC DNA]</scope>
    <source>
        <strain evidence="1">CC99</strain>
    </source>
</reference>
<evidence type="ECO:0000313" key="2">
    <source>
        <dbReference type="EMBL" id="MCS5707981.1"/>
    </source>
</evidence>
<sequence length="107" mass="12397">MSFELLYQPVAQSTLLDLREKAKQSSQNSRQFGLYKQINKALRLLEANPRHPGLQTHEYSSLNNPFNPKEKFFEAYAQNNTPGAYRIFWCYGPNKQQITIIAITPHP</sequence>
<accession>A0A0Q9YLZ2</accession>
<dbReference type="RefSeq" id="WP_057625362.1">
    <property type="nucleotide sequence ID" value="NZ_LKHV02000001.1"/>
</dbReference>
<name>A0A0Q9YLZ2_9GAMM</name>
<dbReference type="Proteomes" id="UP000051494">
    <property type="component" value="Unassembled WGS sequence"/>
</dbReference>
<reference evidence="2" key="3">
    <citation type="submission" date="2021-06" db="EMBL/GenBank/DDBJ databases">
        <title>Genomic Description and Analysis of Intracellular Bacteria, Candidatus Berkiella cookevillensis and Candidatus Berkiella aquae.</title>
        <authorList>
            <person name="Kidane D.T."/>
            <person name="Mehari Y.T."/>
            <person name="Rice F.C."/>
            <person name="Arivett B.A."/>
            <person name="Farone A.L."/>
            <person name="Berk S.G."/>
            <person name="Farone M.B."/>
        </authorList>
    </citation>
    <scope>NUCLEOTIDE SEQUENCE</scope>
    <source>
        <strain evidence="2">CC99</strain>
    </source>
</reference>
<evidence type="ECO:0000313" key="3">
    <source>
        <dbReference type="Proteomes" id="UP000051494"/>
    </source>
</evidence>
<dbReference type="EMBL" id="LKHV02000001">
    <property type="protein sequence ID" value="MCS5707981.1"/>
    <property type="molecule type" value="Genomic_DNA"/>
</dbReference>
<gene>
    <name evidence="2" type="ORF">CC99x_003595</name>
    <name evidence="1" type="ORF">CC99x_02265</name>
</gene>
<comment type="caution">
    <text evidence="1">The sequence shown here is derived from an EMBL/GenBank/DDBJ whole genome shotgun (WGS) entry which is preliminary data.</text>
</comment>
<proteinExistence type="predicted"/>
<dbReference type="EMBL" id="LKHV01000015">
    <property type="protein sequence ID" value="KRG17521.1"/>
    <property type="molecule type" value="Genomic_DNA"/>
</dbReference>
<dbReference type="AlphaFoldDB" id="A0A0Q9YLZ2"/>
<organism evidence="1">
    <name type="scientific">Candidatus Berkiella cookevillensis</name>
    <dbReference type="NCBI Taxonomy" id="437022"/>
    <lineage>
        <taxon>Bacteria</taxon>
        <taxon>Pseudomonadati</taxon>
        <taxon>Pseudomonadota</taxon>
        <taxon>Gammaproteobacteria</taxon>
        <taxon>Candidatus Berkiellales</taxon>
        <taxon>Candidatus Berkiellaceae</taxon>
        <taxon>Candidatus Berkiella</taxon>
    </lineage>
</organism>
<evidence type="ECO:0008006" key="4">
    <source>
        <dbReference type="Google" id="ProtNLM"/>
    </source>
</evidence>
<dbReference type="OrthoDB" id="1524817at2"/>
<protein>
    <recommendedName>
        <fullName evidence="4">Toxin HigB-1</fullName>
    </recommendedName>
</protein>
<keyword evidence="3" id="KW-1185">Reference proteome</keyword>
<evidence type="ECO:0000313" key="1">
    <source>
        <dbReference type="EMBL" id="KRG17521.1"/>
    </source>
</evidence>
<dbReference type="STRING" id="437022.CC99x_02265"/>
<reference evidence="2" key="2">
    <citation type="journal article" date="2016" name="Genome Announc.">
        <title>Draft Genome Sequences of Two Novel Amoeba-Resistant Intranuclear Bacteria, 'Candidatus Berkiella cookevillensis' and 'Candidatus Berkiella aquae'.</title>
        <authorList>
            <person name="Mehari Y.T."/>
            <person name="Arivett B.A."/>
            <person name="Farone A.L."/>
            <person name="Gunderson J.H."/>
            <person name="Farone M.B."/>
        </authorList>
    </citation>
    <scope>NUCLEOTIDE SEQUENCE</scope>
    <source>
        <strain evidence="2">CC99</strain>
    </source>
</reference>